<gene>
    <name evidence="2" type="ORF">CLODIP_2_CD15541</name>
</gene>
<keyword evidence="1" id="KW-0472">Membrane</keyword>
<evidence type="ECO:0000256" key="1">
    <source>
        <dbReference type="SAM" id="Phobius"/>
    </source>
</evidence>
<reference evidence="2 3" key="1">
    <citation type="submission" date="2020-04" db="EMBL/GenBank/DDBJ databases">
        <authorList>
            <person name="Alioto T."/>
            <person name="Alioto T."/>
            <person name="Gomez Garrido J."/>
        </authorList>
    </citation>
    <scope>NUCLEOTIDE SEQUENCE [LARGE SCALE GENOMIC DNA]</scope>
</reference>
<organism evidence="2 3">
    <name type="scientific">Cloeon dipterum</name>
    <dbReference type="NCBI Taxonomy" id="197152"/>
    <lineage>
        <taxon>Eukaryota</taxon>
        <taxon>Metazoa</taxon>
        <taxon>Ecdysozoa</taxon>
        <taxon>Arthropoda</taxon>
        <taxon>Hexapoda</taxon>
        <taxon>Insecta</taxon>
        <taxon>Pterygota</taxon>
        <taxon>Palaeoptera</taxon>
        <taxon>Ephemeroptera</taxon>
        <taxon>Pisciforma</taxon>
        <taxon>Baetidae</taxon>
        <taxon>Cloeon</taxon>
    </lineage>
</organism>
<accession>A0A8S1E551</accession>
<dbReference type="Proteomes" id="UP000494165">
    <property type="component" value="Unassembled WGS sequence"/>
</dbReference>
<keyword evidence="1" id="KW-1133">Transmembrane helix</keyword>
<dbReference type="InterPro" id="IPR052613">
    <property type="entry name" value="LicD_transferase"/>
</dbReference>
<name>A0A8S1E551_9INSE</name>
<dbReference type="PANTHER" id="PTHR13627:SF32">
    <property type="entry name" value="AGAP006029-PA"/>
    <property type="match status" value="1"/>
</dbReference>
<sequence>MRREAAGMCGTVRHAHAEKGAHGNNEFPRSLWIKRDPSGQRSSAAECHRAMRLTPSKILFTLILGVLILTTWLIVSQSGPDHYIVQNCQNSEEFQDALHKLAKDTHDVLSNLGLTHALCYGALWGQIRISRSLPWENDVEFCVLNEELMQKDEASIFSTFRRKQLHLSYDSVDGVYTVSNLATTPPSDLARGVVQLIVFEEDSKTARLPGGKGMLRRVGWKRRVMPPDCEGIAILECFPPNLVTPPLPERNFGGYFLPVPREGVEIQKYHYIDNWWKEVIPKNC</sequence>
<proteinExistence type="predicted"/>
<protein>
    <recommendedName>
        <fullName evidence="4">LicD family protein</fullName>
    </recommendedName>
</protein>
<evidence type="ECO:0008006" key="4">
    <source>
        <dbReference type="Google" id="ProtNLM"/>
    </source>
</evidence>
<comment type="caution">
    <text evidence="2">The sequence shown here is derived from an EMBL/GenBank/DDBJ whole genome shotgun (WGS) entry which is preliminary data.</text>
</comment>
<dbReference type="EMBL" id="CADEPI010000690">
    <property type="protein sequence ID" value="CAB3388073.1"/>
    <property type="molecule type" value="Genomic_DNA"/>
</dbReference>
<evidence type="ECO:0000313" key="2">
    <source>
        <dbReference type="EMBL" id="CAB3388073.1"/>
    </source>
</evidence>
<feature type="transmembrane region" description="Helical" evidence="1">
    <location>
        <begin position="58"/>
        <end position="75"/>
    </location>
</feature>
<keyword evidence="3" id="KW-1185">Reference proteome</keyword>
<dbReference type="PANTHER" id="PTHR13627">
    <property type="entry name" value="FUKUTIN RELATED PROTEIN"/>
    <property type="match status" value="1"/>
</dbReference>
<keyword evidence="1" id="KW-0812">Transmembrane</keyword>
<evidence type="ECO:0000313" key="3">
    <source>
        <dbReference type="Proteomes" id="UP000494165"/>
    </source>
</evidence>
<dbReference type="OrthoDB" id="444255at2759"/>
<dbReference type="AlphaFoldDB" id="A0A8S1E551"/>